<reference evidence="1" key="1">
    <citation type="journal article" date="2015" name="Nature">
        <title>Complex archaea that bridge the gap between prokaryotes and eukaryotes.</title>
        <authorList>
            <person name="Spang A."/>
            <person name="Saw J.H."/>
            <person name="Jorgensen S.L."/>
            <person name="Zaremba-Niedzwiedzka K."/>
            <person name="Martijn J."/>
            <person name="Lind A.E."/>
            <person name="van Eijk R."/>
            <person name="Schleper C."/>
            <person name="Guy L."/>
            <person name="Ettema T.J."/>
        </authorList>
    </citation>
    <scope>NUCLEOTIDE SEQUENCE</scope>
</reference>
<dbReference type="EMBL" id="LAZR01016306">
    <property type="protein sequence ID" value="KKM05074.1"/>
    <property type="molecule type" value="Genomic_DNA"/>
</dbReference>
<accession>A0A0F9H212</accession>
<dbReference type="AlphaFoldDB" id="A0A0F9H212"/>
<name>A0A0F9H212_9ZZZZ</name>
<sequence length="163" mass="18295">MKTIEIYGCEVCGNEYRSAAEALECEATEETPLAEVGDIVFAKAGYGWYDGLKSWVSNAHLPPAAQGRRANPEHGNCFADCCTYRFYYVVTKIDTDDRDYGQIGEKHRVRYHLFTLAMTGKQGHRNGFTFAEQHIPPEKVENPPRAVVRGSKKLLGQAARHLL</sequence>
<gene>
    <name evidence="1" type="ORF">LCGC14_1757750</name>
</gene>
<evidence type="ECO:0000313" key="1">
    <source>
        <dbReference type="EMBL" id="KKM05074.1"/>
    </source>
</evidence>
<comment type="caution">
    <text evidence="1">The sequence shown here is derived from an EMBL/GenBank/DDBJ whole genome shotgun (WGS) entry which is preliminary data.</text>
</comment>
<proteinExistence type="predicted"/>
<organism evidence="1">
    <name type="scientific">marine sediment metagenome</name>
    <dbReference type="NCBI Taxonomy" id="412755"/>
    <lineage>
        <taxon>unclassified sequences</taxon>
        <taxon>metagenomes</taxon>
        <taxon>ecological metagenomes</taxon>
    </lineage>
</organism>
<protein>
    <submittedName>
        <fullName evidence="1">Uncharacterized protein</fullName>
    </submittedName>
</protein>